<sequence length="277" mass="28444">ALGVLAGLASRPAAGGGYRPDGPGLLLAALWVTVLAGLLLALRALPDALPGAALLTAVSTAAACGLATAGCSPSQAVAVVAAALFVLGRVGPRTALRLARLRAPQLPHNADELQQDIEPQPEQLIRSRTRVAGALLDTLAVTTAVLCLAAWWLLAQRTDWVGWVLPLVFGTAVVLQARELTGITQRVSTAVAGLAGPVVVLLVDAAPHGTGARMATAAALLLAAGGLLLAAERLPGRRLLPVWGQLGDITEWVTAIALLPLLFQLLHAYAWFRSLAG</sequence>
<feature type="transmembrane region" description="Helical" evidence="1">
    <location>
        <begin position="134"/>
        <end position="154"/>
    </location>
</feature>
<feature type="transmembrane region" description="Helical" evidence="1">
    <location>
        <begin position="75"/>
        <end position="92"/>
    </location>
</feature>
<keyword evidence="4" id="KW-1185">Reference proteome</keyword>
<proteinExistence type="predicted"/>
<keyword evidence="1" id="KW-0472">Membrane</keyword>
<reference evidence="3 4" key="1">
    <citation type="submission" date="2024-06" db="EMBL/GenBank/DDBJ databases">
        <title>The Natural Products Discovery Center: Release of the First 8490 Sequenced Strains for Exploring Actinobacteria Biosynthetic Diversity.</title>
        <authorList>
            <person name="Kalkreuter E."/>
            <person name="Kautsar S.A."/>
            <person name="Yang D."/>
            <person name="Bader C.D."/>
            <person name="Teijaro C.N."/>
            <person name="Fluegel L."/>
            <person name="Davis C.M."/>
            <person name="Simpson J.R."/>
            <person name="Lauterbach L."/>
            <person name="Steele A.D."/>
            <person name="Gui C."/>
            <person name="Meng S."/>
            <person name="Li G."/>
            <person name="Viehrig K."/>
            <person name="Ye F."/>
            <person name="Su P."/>
            <person name="Kiefer A.F."/>
            <person name="Nichols A."/>
            <person name="Cepeda A.J."/>
            <person name="Yan W."/>
            <person name="Fan B."/>
            <person name="Jiang Y."/>
            <person name="Adhikari A."/>
            <person name="Zheng C.-J."/>
            <person name="Schuster L."/>
            <person name="Cowan T.M."/>
            <person name="Smanski M.J."/>
            <person name="Chevrette M.G."/>
            <person name="De Carvalho L.P.S."/>
            <person name="Shen B."/>
        </authorList>
    </citation>
    <scope>NUCLEOTIDE SEQUENCE [LARGE SCALE GENOMIC DNA]</scope>
    <source>
        <strain evidence="3 4">NPDC000234</strain>
    </source>
</reference>
<dbReference type="EMBL" id="JBEPEK010001016">
    <property type="protein sequence ID" value="MER7188047.1"/>
    <property type="molecule type" value="Genomic_DNA"/>
</dbReference>
<evidence type="ECO:0000259" key="2">
    <source>
        <dbReference type="Pfam" id="PF19053"/>
    </source>
</evidence>
<evidence type="ECO:0000256" key="1">
    <source>
        <dbReference type="SAM" id="Phobius"/>
    </source>
</evidence>
<feature type="transmembrane region" description="Helical" evidence="1">
    <location>
        <begin position="189"/>
        <end position="206"/>
    </location>
</feature>
<feature type="transmembrane region" description="Helical" evidence="1">
    <location>
        <begin position="25"/>
        <end position="45"/>
    </location>
</feature>
<feature type="transmembrane region" description="Helical" evidence="1">
    <location>
        <begin position="252"/>
        <end position="272"/>
    </location>
</feature>
<evidence type="ECO:0000313" key="3">
    <source>
        <dbReference type="EMBL" id="MER7188047.1"/>
    </source>
</evidence>
<feature type="transmembrane region" description="Helical" evidence="1">
    <location>
        <begin position="212"/>
        <end position="231"/>
    </location>
</feature>
<feature type="transmembrane region" description="Helical" evidence="1">
    <location>
        <begin position="160"/>
        <end position="177"/>
    </location>
</feature>
<organism evidence="3 4">
    <name type="scientific">Streptomyces hyaluromycini</name>
    <dbReference type="NCBI Taxonomy" id="1377993"/>
    <lineage>
        <taxon>Bacteria</taxon>
        <taxon>Bacillati</taxon>
        <taxon>Actinomycetota</taxon>
        <taxon>Actinomycetes</taxon>
        <taxon>Kitasatosporales</taxon>
        <taxon>Streptomycetaceae</taxon>
        <taxon>Streptomyces</taxon>
    </lineage>
</organism>
<feature type="transmembrane region" description="Helical" evidence="1">
    <location>
        <begin position="52"/>
        <end position="69"/>
    </location>
</feature>
<keyword evidence="1" id="KW-1133">Transmembrane helix</keyword>
<accession>A0ABV1XGI6</accession>
<dbReference type="Pfam" id="PF19053">
    <property type="entry name" value="EccD"/>
    <property type="match status" value="1"/>
</dbReference>
<dbReference type="InterPro" id="IPR044049">
    <property type="entry name" value="EccD_transm"/>
</dbReference>
<dbReference type="Proteomes" id="UP001474181">
    <property type="component" value="Unassembled WGS sequence"/>
</dbReference>
<protein>
    <submittedName>
        <fullName evidence="3">Type VII secretion integral membrane protein EccD</fullName>
    </submittedName>
</protein>
<keyword evidence="1" id="KW-0812">Transmembrane</keyword>
<feature type="domain" description="EccD-like transmembrane" evidence="2">
    <location>
        <begin position="3"/>
        <end position="275"/>
    </location>
</feature>
<gene>
    <name evidence="3" type="ORF">ABT404_52810</name>
</gene>
<feature type="non-terminal residue" evidence="3">
    <location>
        <position position="1"/>
    </location>
</feature>
<evidence type="ECO:0000313" key="4">
    <source>
        <dbReference type="Proteomes" id="UP001474181"/>
    </source>
</evidence>
<name>A0ABV1XGI6_9ACTN</name>
<comment type="caution">
    <text evidence="3">The sequence shown here is derived from an EMBL/GenBank/DDBJ whole genome shotgun (WGS) entry which is preliminary data.</text>
</comment>